<dbReference type="EMBL" id="JABACJ020000042">
    <property type="protein sequence ID" value="MBU3878688.1"/>
    <property type="molecule type" value="Genomic_DNA"/>
</dbReference>
<dbReference type="PANTHER" id="PTHR30603:SF17">
    <property type="entry name" value="RNA POLYMERASE SIGMA-G FACTOR"/>
    <property type="match status" value="1"/>
</dbReference>
<keyword evidence="2" id="KW-0805">Transcription regulation</keyword>
<keyword evidence="2" id="KW-0804">Transcription</keyword>
<dbReference type="Pfam" id="PF04542">
    <property type="entry name" value="Sigma70_r2"/>
    <property type="match status" value="1"/>
</dbReference>
<dbReference type="InterPro" id="IPR007627">
    <property type="entry name" value="RNA_pol_sigma70_r2"/>
</dbReference>
<feature type="domain" description="RNA polymerase sigma-70" evidence="3">
    <location>
        <begin position="46"/>
        <end position="59"/>
    </location>
</feature>
<keyword evidence="2" id="KW-0238">DNA-binding</keyword>
<keyword evidence="6" id="KW-1185">Reference proteome</keyword>
<organism evidence="5 6">
    <name type="scientific">Faecalicatena faecalis</name>
    <dbReference type="NCBI Taxonomy" id="2726362"/>
    <lineage>
        <taxon>Bacteria</taxon>
        <taxon>Bacillati</taxon>
        <taxon>Bacillota</taxon>
        <taxon>Clostridia</taxon>
        <taxon>Lachnospirales</taxon>
        <taxon>Lachnospiraceae</taxon>
        <taxon>Faecalicatena</taxon>
    </lineage>
</organism>
<dbReference type="InterPro" id="IPR007630">
    <property type="entry name" value="RNA_pol_sigma70_r4"/>
</dbReference>
<dbReference type="NCBIfam" id="TIGR02937">
    <property type="entry name" value="sigma70-ECF"/>
    <property type="match status" value="1"/>
</dbReference>
<dbReference type="InterPro" id="IPR014236">
    <property type="entry name" value="RNA_pol_sigma-F"/>
</dbReference>
<comment type="similarity">
    <text evidence="2">Belongs to the sigma-70 factor family.</text>
</comment>
<feature type="domain" description="RNA polymerase sigma-70" evidence="4">
    <location>
        <begin position="207"/>
        <end position="233"/>
    </location>
</feature>
<dbReference type="InterPro" id="IPR000943">
    <property type="entry name" value="RNA_pol_sigma70"/>
</dbReference>
<evidence type="ECO:0000313" key="5">
    <source>
        <dbReference type="EMBL" id="MBU3878688.1"/>
    </source>
</evidence>
<evidence type="ECO:0000259" key="3">
    <source>
        <dbReference type="PROSITE" id="PS00715"/>
    </source>
</evidence>
<dbReference type="Pfam" id="PF04539">
    <property type="entry name" value="Sigma70_r3"/>
    <property type="match status" value="1"/>
</dbReference>
<dbReference type="NCBIfam" id="TIGR02980">
    <property type="entry name" value="SigBFG"/>
    <property type="match status" value="1"/>
</dbReference>
<dbReference type="InterPro" id="IPR014284">
    <property type="entry name" value="RNA_pol_sigma-70_dom"/>
</dbReference>
<keyword evidence="1" id="KW-0749">Sporulation</keyword>
<dbReference type="Proteomes" id="UP000723714">
    <property type="component" value="Unassembled WGS sequence"/>
</dbReference>
<dbReference type="NCBIfam" id="NF004052">
    <property type="entry name" value="PRK05572.1"/>
    <property type="match status" value="1"/>
</dbReference>
<protein>
    <recommendedName>
        <fullName evidence="2">RNA polymerase sigma factor</fullName>
    </recommendedName>
</protein>
<keyword evidence="2" id="KW-0731">Sigma factor</keyword>
<evidence type="ECO:0000256" key="2">
    <source>
        <dbReference type="RuleBase" id="RU362124"/>
    </source>
</evidence>
<name>A0ABS6DAM6_9FIRM</name>
<proteinExistence type="inferred from homology"/>
<dbReference type="PROSITE" id="PS00715">
    <property type="entry name" value="SIGMA70_1"/>
    <property type="match status" value="1"/>
</dbReference>
<dbReference type="PIRSF" id="PIRSF000770">
    <property type="entry name" value="RNA_pol_sigma-SigE/K"/>
    <property type="match status" value="1"/>
</dbReference>
<comment type="caution">
    <text evidence="5">The sequence shown here is derived from an EMBL/GenBank/DDBJ whole genome shotgun (WGS) entry which is preliminary data.</text>
</comment>
<dbReference type="Pfam" id="PF04545">
    <property type="entry name" value="Sigma70_r4"/>
    <property type="match status" value="1"/>
</dbReference>
<reference evidence="5 6" key="1">
    <citation type="submission" date="2021-06" db="EMBL/GenBank/DDBJ databases">
        <title>Faecalicatena sp. nov. isolated from porcine feces.</title>
        <authorList>
            <person name="Oh B.S."/>
            <person name="Lee J.H."/>
        </authorList>
    </citation>
    <scope>NUCLEOTIDE SEQUENCE [LARGE SCALE GENOMIC DNA]</scope>
    <source>
        <strain evidence="5 6">AGMB00832</strain>
    </source>
</reference>
<comment type="function">
    <text evidence="2">Sigma factors are initiation factors that promote the attachment of RNA polymerase to specific initiation sites and are then released.</text>
</comment>
<dbReference type="InterPro" id="IPR014322">
    <property type="entry name" value="RNA_pol_sigma-B/F/G"/>
</dbReference>
<dbReference type="RefSeq" id="WP_216245560.1">
    <property type="nucleotide sequence ID" value="NZ_JABACJ020000042.1"/>
</dbReference>
<accession>A0ABS6DAM6</accession>
<dbReference type="PANTHER" id="PTHR30603">
    <property type="entry name" value="RNA POLYMERASE SIGMA FACTOR RPO"/>
    <property type="match status" value="1"/>
</dbReference>
<evidence type="ECO:0000256" key="1">
    <source>
        <dbReference type="ARBA" id="ARBA00022969"/>
    </source>
</evidence>
<dbReference type="NCBIfam" id="TIGR02885">
    <property type="entry name" value="spore_sigF"/>
    <property type="match status" value="1"/>
</dbReference>
<gene>
    <name evidence="5" type="primary">sigF</name>
    <name evidence="5" type="ORF">HGO97_023100</name>
</gene>
<dbReference type="InterPro" id="IPR050239">
    <property type="entry name" value="Sigma-70_RNA_pol_init_factors"/>
</dbReference>
<dbReference type="InterPro" id="IPR007624">
    <property type="entry name" value="RNA_pol_sigma70_r3"/>
</dbReference>
<evidence type="ECO:0000313" key="6">
    <source>
        <dbReference type="Proteomes" id="UP000723714"/>
    </source>
</evidence>
<dbReference type="PROSITE" id="PS00716">
    <property type="entry name" value="SIGMA70_2"/>
    <property type="match status" value="1"/>
</dbReference>
<evidence type="ECO:0000259" key="4">
    <source>
        <dbReference type="PROSITE" id="PS00716"/>
    </source>
</evidence>
<sequence>MDHTIALIKKSHDGDKEAREQLVEENVGLVWCVVKRFYGRGTDAEDLFQIGSIGLLKAIDKFDLSYDVKFSTYAVPMISGEIKRFLRDDGMIKVSRSLKELSYKIFQTREALIAKLDREPTLEELAETMEVDKEEIVQAMEAGGEVESLYKPIHQKEGSEIRLVDKLEEKERKEDKILDHMLLKQLLESLDKEERQLIYLRYFADETQTQVGKKLGISQVQVSRMEKRIIENMRKLGTV</sequence>